<evidence type="ECO:0000313" key="2">
    <source>
        <dbReference type="EMBL" id="OAH26009.1"/>
    </source>
</evidence>
<protein>
    <submittedName>
        <fullName evidence="2">MBL fold metallo-hydrolase</fullName>
    </submittedName>
</protein>
<dbReference type="InterPro" id="IPR036866">
    <property type="entry name" value="RibonucZ/Hydroxyglut_hydro"/>
</dbReference>
<dbReference type="SMART" id="SM00849">
    <property type="entry name" value="Lactamase_B"/>
    <property type="match status" value="1"/>
</dbReference>
<feature type="domain" description="Metallo-beta-lactamase" evidence="1">
    <location>
        <begin position="7"/>
        <end position="164"/>
    </location>
</feature>
<dbReference type="OrthoDB" id="3190691at2"/>
<dbReference type="InterPro" id="IPR001279">
    <property type="entry name" value="Metallo-B-lactamas"/>
</dbReference>
<accession>A0A177IAZ8</accession>
<keyword evidence="3" id="KW-1185">Reference proteome</keyword>
<dbReference type="STRING" id="1705.CA21670_02210"/>
<name>A0A177IAZ8_9CORY</name>
<dbReference type="PANTHER" id="PTHR43546:SF3">
    <property type="entry name" value="UPF0173 METAL-DEPENDENT HYDROLASE MJ1163"/>
    <property type="match status" value="1"/>
</dbReference>
<organism evidence="2 3">
    <name type="scientific">Corynebacterium stationis</name>
    <dbReference type="NCBI Taxonomy" id="1705"/>
    <lineage>
        <taxon>Bacteria</taxon>
        <taxon>Bacillati</taxon>
        <taxon>Actinomycetota</taxon>
        <taxon>Actinomycetes</taxon>
        <taxon>Mycobacteriales</taxon>
        <taxon>Corynebacteriaceae</taxon>
        <taxon>Corynebacterium</taxon>
    </lineage>
</organism>
<dbReference type="RefSeq" id="WP_066840305.1">
    <property type="nucleotide sequence ID" value="NZ_LSTQ01000024.1"/>
</dbReference>
<reference evidence="3" key="1">
    <citation type="submission" date="2016-02" db="EMBL/GenBank/DDBJ databases">
        <authorList>
            <person name="Kaur G."/>
            <person name="Nair G.R."/>
            <person name="Mayilraj S."/>
        </authorList>
    </citation>
    <scope>NUCLEOTIDE SEQUENCE [LARGE SCALE GENOMIC DNA]</scope>
    <source>
        <strain evidence="3">GA-15</strain>
    </source>
</reference>
<evidence type="ECO:0000313" key="3">
    <source>
        <dbReference type="Proteomes" id="UP000076947"/>
    </source>
</evidence>
<dbReference type="EMBL" id="LSTQ01000024">
    <property type="protein sequence ID" value="OAH26009.1"/>
    <property type="molecule type" value="Genomic_DNA"/>
</dbReference>
<dbReference type="AlphaFoldDB" id="A0A177IAZ8"/>
<dbReference type="GO" id="GO:0016787">
    <property type="term" value="F:hydrolase activity"/>
    <property type="evidence" value="ECO:0007669"/>
    <property type="project" value="UniProtKB-KW"/>
</dbReference>
<keyword evidence="2" id="KW-0378">Hydrolase</keyword>
<dbReference type="Gene3D" id="3.60.15.10">
    <property type="entry name" value="Ribonuclease Z/Hydroxyacylglutathione hydrolase-like"/>
    <property type="match status" value="1"/>
</dbReference>
<dbReference type="InterPro" id="IPR050114">
    <property type="entry name" value="UPF0173_UPF0282_UlaG_hydrolase"/>
</dbReference>
<dbReference type="Pfam" id="PF13483">
    <property type="entry name" value="Lactamase_B_3"/>
    <property type="match status" value="1"/>
</dbReference>
<gene>
    <name evidence="2" type="ORF">AYJ05_00720</name>
</gene>
<dbReference type="Proteomes" id="UP000076947">
    <property type="component" value="Unassembled WGS sequence"/>
</dbReference>
<dbReference type="SUPFAM" id="SSF56281">
    <property type="entry name" value="Metallo-hydrolase/oxidoreductase"/>
    <property type="match status" value="1"/>
</dbReference>
<evidence type="ECO:0000259" key="1">
    <source>
        <dbReference type="SMART" id="SM00849"/>
    </source>
</evidence>
<comment type="caution">
    <text evidence="2">The sequence shown here is derived from an EMBL/GenBank/DDBJ whole genome shotgun (WGS) entry which is preliminary data.</text>
</comment>
<sequence length="207" mass="22044">MKLTLHGHSCASVSTDQGVFVIDPGPASNLSILASADAVLLTHSHPDHVDAETVKASGLPVWGPADAVGLIGEGTVLRPGESFELLGITIQAVGGLHHEIHPRLPRPVNLGYYFNGVLHPGDQYIKGLHNVEVLLLPISAPWVKNSEAAAYARTVSATRTIPIHDGVLSKFGRTLYDNVMIKMKVPGYARLEEGTPLDLSQALDLDA</sequence>
<proteinExistence type="predicted"/>
<dbReference type="PANTHER" id="PTHR43546">
    <property type="entry name" value="UPF0173 METAL-DEPENDENT HYDROLASE MJ1163-RELATED"/>
    <property type="match status" value="1"/>
</dbReference>